<dbReference type="InterPro" id="IPR037010">
    <property type="entry name" value="VitB12-dep_Met_synth_activ_sf"/>
</dbReference>
<dbReference type="STRING" id="84035.SAMN05660742_11562"/>
<dbReference type="PIRSF" id="PIRSF037984">
    <property type="entry name" value="Met_synth_TM0269_prd"/>
    <property type="match status" value="1"/>
</dbReference>
<feature type="domain" description="AdoMet activation" evidence="1">
    <location>
        <begin position="84"/>
        <end position="199"/>
    </location>
</feature>
<dbReference type="GO" id="GO:0008705">
    <property type="term" value="F:methionine synthase activity"/>
    <property type="evidence" value="ECO:0007669"/>
    <property type="project" value="InterPro"/>
</dbReference>
<gene>
    <name evidence="2" type="ORF">SAMN05660742_11562</name>
</gene>
<dbReference type="EMBL" id="FNZK01000015">
    <property type="protein sequence ID" value="SEJ73480.1"/>
    <property type="molecule type" value="Genomic_DNA"/>
</dbReference>
<proteinExistence type="predicted"/>
<dbReference type="InterPro" id="IPR004223">
    <property type="entry name" value="VitB12-dep_Met_synth_activ_dom"/>
</dbReference>
<evidence type="ECO:0000313" key="2">
    <source>
        <dbReference type="EMBL" id="SEJ73480.1"/>
    </source>
</evidence>
<keyword evidence="3" id="KW-1185">Reference proteome</keyword>
<accession>A0A1H7BGY3</accession>
<dbReference type="Gene3D" id="3.40.109.40">
    <property type="match status" value="1"/>
</dbReference>
<dbReference type="Pfam" id="PF02965">
    <property type="entry name" value="Met_synt_B12"/>
    <property type="match status" value="1"/>
</dbReference>
<name>A0A1H7BGY3_9FIRM</name>
<dbReference type="AlphaFoldDB" id="A0A1H7BGY3"/>
<reference evidence="2 3" key="1">
    <citation type="submission" date="2016-10" db="EMBL/GenBank/DDBJ databases">
        <authorList>
            <person name="de Groot N.N."/>
        </authorList>
    </citation>
    <scope>NUCLEOTIDE SEQUENCE [LARGE SCALE GENOMIC DNA]</scope>
    <source>
        <strain evidence="2 3">DSM 2179</strain>
    </source>
</reference>
<dbReference type="Proteomes" id="UP000199662">
    <property type="component" value="Unassembled WGS sequence"/>
</dbReference>
<evidence type="ECO:0000313" key="3">
    <source>
        <dbReference type="Proteomes" id="UP000199662"/>
    </source>
</evidence>
<dbReference type="InterPro" id="IPR017342">
    <property type="entry name" value="S-AdoMet-dep_Met_synth_prd"/>
</dbReference>
<evidence type="ECO:0000259" key="1">
    <source>
        <dbReference type="Pfam" id="PF02965"/>
    </source>
</evidence>
<dbReference type="SUPFAM" id="SSF56507">
    <property type="entry name" value="Methionine synthase activation domain-like"/>
    <property type="match status" value="1"/>
</dbReference>
<protein>
    <submittedName>
        <fullName evidence="2">Vitamin B12 dependent methionine synthase, activation domain</fullName>
    </submittedName>
</protein>
<sequence>MPIYNSVLKQIDPVETKRYAGLGKVDFNEAIIQKACLEAQLLAEPKGIWQIYNYNTCSYKVESSPEFLIRGEKIRKHLATSAKVIVLAVTIGETIEKQITNYFKQGEYSYSLLLDAAATTAVEQAADDVEKTIKQYTTAQGYQMIWRFSPGYGDWDICFQPEMLHLSDAKEIGITLTESMMLIPRKSITAIIGLVPNSNEKNEKKQSCSACSKQDCLARRSS</sequence>
<organism evidence="2 3">
    <name type="scientific">Propionispira arboris</name>
    <dbReference type="NCBI Taxonomy" id="84035"/>
    <lineage>
        <taxon>Bacteria</taxon>
        <taxon>Bacillati</taxon>
        <taxon>Bacillota</taxon>
        <taxon>Negativicutes</taxon>
        <taxon>Selenomonadales</taxon>
        <taxon>Selenomonadaceae</taxon>
        <taxon>Propionispira</taxon>
    </lineage>
</organism>